<protein>
    <recommendedName>
        <fullName evidence="4">Secreted protein</fullName>
    </recommendedName>
</protein>
<keyword evidence="1" id="KW-0732">Signal</keyword>
<sequence>MCLLCFLLLVNDALTYNPITGSAWPTAPWVCQSTIIETPSCTPSNFGATRAVKQGEKDDNQPQQDCSDARLYFLSGSGSSPAHC</sequence>
<organism evidence="2 3">
    <name type="scientific">Portunus trituberculatus</name>
    <name type="common">Swimming crab</name>
    <name type="synonym">Neptunus trituberculatus</name>
    <dbReference type="NCBI Taxonomy" id="210409"/>
    <lineage>
        <taxon>Eukaryota</taxon>
        <taxon>Metazoa</taxon>
        <taxon>Ecdysozoa</taxon>
        <taxon>Arthropoda</taxon>
        <taxon>Crustacea</taxon>
        <taxon>Multicrustacea</taxon>
        <taxon>Malacostraca</taxon>
        <taxon>Eumalacostraca</taxon>
        <taxon>Eucarida</taxon>
        <taxon>Decapoda</taxon>
        <taxon>Pleocyemata</taxon>
        <taxon>Brachyura</taxon>
        <taxon>Eubrachyura</taxon>
        <taxon>Portunoidea</taxon>
        <taxon>Portunidae</taxon>
        <taxon>Portuninae</taxon>
        <taxon>Portunus</taxon>
    </lineage>
</organism>
<evidence type="ECO:0000313" key="3">
    <source>
        <dbReference type="Proteomes" id="UP000324222"/>
    </source>
</evidence>
<evidence type="ECO:0000256" key="1">
    <source>
        <dbReference type="SAM" id="SignalP"/>
    </source>
</evidence>
<name>A0A5B7JAN3_PORTR</name>
<feature type="chain" id="PRO_5023006114" description="Secreted protein" evidence="1">
    <location>
        <begin position="16"/>
        <end position="84"/>
    </location>
</feature>
<evidence type="ECO:0000313" key="2">
    <source>
        <dbReference type="EMBL" id="MPC91096.1"/>
    </source>
</evidence>
<reference evidence="2 3" key="1">
    <citation type="submission" date="2019-05" db="EMBL/GenBank/DDBJ databases">
        <title>Another draft genome of Portunus trituberculatus and its Hox gene families provides insights of decapod evolution.</title>
        <authorList>
            <person name="Jeong J.-H."/>
            <person name="Song I."/>
            <person name="Kim S."/>
            <person name="Choi T."/>
            <person name="Kim D."/>
            <person name="Ryu S."/>
            <person name="Kim W."/>
        </authorList>
    </citation>
    <scope>NUCLEOTIDE SEQUENCE [LARGE SCALE GENOMIC DNA]</scope>
    <source>
        <tissue evidence="2">Muscle</tissue>
    </source>
</reference>
<gene>
    <name evidence="2" type="ORF">E2C01_086111</name>
</gene>
<comment type="caution">
    <text evidence="2">The sequence shown here is derived from an EMBL/GenBank/DDBJ whole genome shotgun (WGS) entry which is preliminary data.</text>
</comment>
<dbReference type="Proteomes" id="UP000324222">
    <property type="component" value="Unassembled WGS sequence"/>
</dbReference>
<feature type="signal peptide" evidence="1">
    <location>
        <begin position="1"/>
        <end position="15"/>
    </location>
</feature>
<evidence type="ECO:0008006" key="4">
    <source>
        <dbReference type="Google" id="ProtNLM"/>
    </source>
</evidence>
<proteinExistence type="predicted"/>
<accession>A0A5B7JAN3</accession>
<keyword evidence="3" id="KW-1185">Reference proteome</keyword>
<dbReference type="EMBL" id="VSRR010086578">
    <property type="protein sequence ID" value="MPC91096.1"/>
    <property type="molecule type" value="Genomic_DNA"/>
</dbReference>
<dbReference type="AlphaFoldDB" id="A0A5B7JAN3"/>